<dbReference type="GO" id="GO:0046403">
    <property type="term" value="F:polynucleotide 3'-phosphatase activity"/>
    <property type="evidence" value="ECO:0007669"/>
    <property type="project" value="TreeGrafter"/>
</dbReference>
<feature type="domain" description="PARP-type" evidence="9">
    <location>
        <begin position="579"/>
        <end position="661"/>
    </location>
</feature>
<feature type="region of interest" description="Disordered" evidence="8">
    <location>
        <begin position="203"/>
        <end position="270"/>
    </location>
</feature>
<feature type="non-terminal residue" evidence="10">
    <location>
        <position position="1"/>
    </location>
</feature>
<dbReference type="Gramene" id="TVU35191">
    <property type="protein sequence ID" value="TVU35191"/>
    <property type="gene ID" value="EJB05_17068"/>
</dbReference>
<organism evidence="10 11">
    <name type="scientific">Eragrostis curvula</name>
    <name type="common">weeping love grass</name>
    <dbReference type="NCBI Taxonomy" id="38414"/>
    <lineage>
        <taxon>Eukaryota</taxon>
        <taxon>Viridiplantae</taxon>
        <taxon>Streptophyta</taxon>
        <taxon>Embryophyta</taxon>
        <taxon>Tracheophyta</taxon>
        <taxon>Spermatophyta</taxon>
        <taxon>Magnoliopsida</taxon>
        <taxon>Liliopsida</taxon>
        <taxon>Poales</taxon>
        <taxon>Poaceae</taxon>
        <taxon>PACMAD clade</taxon>
        <taxon>Chloridoideae</taxon>
        <taxon>Eragrostideae</taxon>
        <taxon>Eragrostidinae</taxon>
        <taxon>Eragrostis</taxon>
    </lineage>
</organism>
<dbReference type="FunFam" id="3.30.1740.10:FF:000006">
    <property type="entry name" value="Poly [ADP-ribose] polymerase"/>
    <property type="match status" value="3"/>
</dbReference>
<dbReference type="GO" id="GO:0005634">
    <property type="term" value="C:nucleus"/>
    <property type="evidence" value="ECO:0007669"/>
    <property type="project" value="UniProtKB-SubCell"/>
</dbReference>
<evidence type="ECO:0000256" key="2">
    <source>
        <dbReference type="ARBA" id="ARBA00022723"/>
    </source>
</evidence>
<dbReference type="Gene3D" id="3.30.1740.10">
    <property type="entry name" value="Zinc finger, PARP-type"/>
    <property type="match status" value="3"/>
</dbReference>
<evidence type="ECO:0000256" key="6">
    <source>
        <dbReference type="ARBA" id="ARBA00023125"/>
    </source>
</evidence>
<feature type="region of interest" description="Disordered" evidence="8">
    <location>
        <begin position="649"/>
        <end position="669"/>
    </location>
</feature>
<keyword evidence="11" id="KW-1185">Reference proteome</keyword>
<proteinExistence type="predicted"/>
<name>A0A5J9VI37_9POAL</name>
<evidence type="ECO:0000256" key="8">
    <source>
        <dbReference type="SAM" id="MobiDB-lite"/>
    </source>
</evidence>
<dbReference type="AlphaFoldDB" id="A0A5J9VI37"/>
<keyword evidence="7" id="KW-0539">Nucleus</keyword>
<dbReference type="PROSITE" id="PS50064">
    <property type="entry name" value="ZF_PARP_2"/>
    <property type="match status" value="3"/>
</dbReference>
<evidence type="ECO:0000256" key="7">
    <source>
        <dbReference type="ARBA" id="ARBA00023242"/>
    </source>
</evidence>
<feature type="compositionally biased region" description="Basic and acidic residues" evidence="8">
    <location>
        <begin position="538"/>
        <end position="556"/>
    </location>
</feature>
<comment type="caution">
    <text evidence="10">The sequence shown here is derived from an EMBL/GenBank/DDBJ whole genome shotgun (WGS) entry which is preliminary data.</text>
</comment>
<dbReference type="SUPFAM" id="SSF57716">
    <property type="entry name" value="Glucocorticoid receptor-like (DNA-binding domain)"/>
    <property type="match status" value="3"/>
</dbReference>
<evidence type="ECO:0000256" key="3">
    <source>
        <dbReference type="ARBA" id="ARBA00022737"/>
    </source>
</evidence>
<feature type="region of interest" description="Disordered" evidence="8">
    <location>
        <begin position="395"/>
        <end position="433"/>
    </location>
</feature>
<dbReference type="OrthoDB" id="19045at2759"/>
<reference evidence="10 11" key="1">
    <citation type="journal article" date="2019" name="Sci. Rep.">
        <title>A high-quality genome of Eragrostis curvula grass provides insights into Poaceae evolution and supports new strategies to enhance forage quality.</title>
        <authorList>
            <person name="Carballo J."/>
            <person name="Santos B.A.C.M."/>
            <person name="Zappacosta D."/>
            <person name="Garbus I."/>
            <person name="Selva J.P."/>
            <person name="Gallo C.A."/>
            <person name="Diaz A."/>
            <person name="Albertini E."/>
            <person name="Caccamo M."/>
            <person name="Echenique V."/>
        </authorList>
    </citation>
    <scope>NUCLEOTIDE SEQUENCE [LARGE SCALE GENOMIC DNA]</scope>
    <source>
        <strain evidence="11">cv. Victoria</strain>
        <tissue evidence="10">Leaf</tissue>
    </source>
</reference>
<feature type="compositionally biased region" description="Basic residues" evidence="8">
    <location>
        <begin position="242"/>
        <end position="254"/>
    </location>
</feature>
<feature type="domain" description="PARP-type" evidence="9">
    <location>
        <begin position="433"/>
        <end position="515"/>
    </location>
</feature>
<evidence type="ECO:0000256" key="1">
    <source>
        <dbReference type="ARBA" id="ARBA00004123"/>
    </source>
</evidence>
<dbReference type="InterPro" id="IPR036957">
    <property type="entry name" value="Znf_PARP_sf"/>
</dbReference>
<evidence type="ECO:0000313" key="10">
    <source>
        <dbReference type="EMBL" id="TVU35191.1"/>
    </source>
</evidence>
<sequence>MAAAAVLRHHLTRTTPRASPLLARTRGVSDSTDPITVETSVPFKSHNVDPPSRQTTTTSHELLTFFRDMSLMRRSEIASCRRSCRRRGGDASQCDPLVLCAALVLAKHEMRGGAEGVITWPVLLLGPSGYKSWKANDFPFAASNLLHEFSCTPQVQRRNVVCVLSGCSAQNPTLFQTPRNILSLRNGLVKLTQKSFCTPAASPAAASTAETEQKPPVRLAAQPGQLPLSSRPSIDRLPPARPRTRRRFQRRPPHPPHEALATAPPPPPLRSSISPLPHLAFSCPSHHHSCEKPSALLRNSVRIAFFAMSNSPVAATISVEYAKSGRSTCKGCSEAIASGALRLGTTAHDPRGFDNTKWYHVACFPAASHPLGPVESINGFDAIKDEDREELRELEKNHKTNHTAVGPLEESSPKKEKTQVSAPAEGESDKGSVSVEYAKSGRSTCKVCNENIVKDALRLGASFHDPRGFENTKWYHVACFPTSSYPIFPVEHLKGFDSIESHDREKLRELEENHKIDGNAADRLNETNLKNEMVQRMGDSKDSTETNLEENHKRGEAAVGPMEEPSPKKVKEVSEEAILCVEYAKSGRSTCKGCNENIANAALRLGASFHDPRGFENTKWYHVACFPTSSYSIFPVERLEGFDSIENQDREKLQELQENHKKTDNAADE</sequence>
<keyword evidence="6" id="KW-0238">DNA-binding</keyword>
<keyword evidence="3" id="KW-0677">Repeat</keyword>
<dbReference type="SMART" id="SM01336">
    <property type="entry name" value="zf-PARP"/>
    <property type="match status" value="3"/>
</dbReference>
<dbReference type="GO" id="GO:0008270">
    <property type="term" value="F:zinc ion binding"/>
    <property type="evidence" value="ECO:0007669"/>
    <property type="project" value="UniProtKB-KW"/>
</dbReference>
<dbReference type="InterPro" id="IPR001510">
    <property type="entry name" value="Znf_PARP"/>
</dbReference>
<keyword evidence="4" id="KW-0863">Zinc-finger</keyword>
<dbReference type="GO" id="GO:0006281">
    <property type="term" value="P:DNA repair"/>
    <property type="evidence" value="ECO:0007669"/>
    <property type="project" value="TreeGrafter"/>
</dbReference>
<evidence type="ECO:0000256" key="4">
    <source>
        <dbReference type="ARBA" id="ARBA00022771"/>
    </source>
</evidence>
<comment type="subcellular location">
    <subcellularLocation>
        <location evidence="1">Nucleus</location>
    </subcellularLocation>
</comment>
<evidence type="ECO:0000256" key="5">
    <source>
        <dbReference type="ARBA" id="ARBA00022833"/>
    </source>
</evidence>
<feature type="domain" description="PARP-type" evidence="9">
    <location>
        <begin position="317"/>
        <end position="399"/>
    </location>
</feature>
<evidence type="ECO:0000313" key="11">
    <source>
        <dbReference type="Proteomes" id="UP000324897"/>
    </source>
</evidence>
<protein>
    <recommendedName>
        <fullName evidence="9">PARP-type domain-containing protein</fullName>
    </recommendedName>
</protein>
<keyword evidence="5" id="KW-0862">Zinc</keyword>
<dbReference type="GO" id="GO:0003690">
    <property type="term" value="F:double-stranded DNA binding"/>
    <property type="evidence" value="ECO:0007669"/>
    <property type="project" value="TreeGrafter"/>
</dbReference>
<gene>
    <name evidence="10" type="ORF">EJB05_17068</name>
</gene>
<feature type="region of interest" description="Disordered" evidence="8">
    <location>
        <begin position="535"/>
        <end position="570"/>
    </location>
</feature>
<evidence type="ECO:0000259" key="9">
    <source>
        <dbReference type="PROSITE" id="PS50064"/>
    </source>
</evidence>
<dbReference type="EMBL" id="RWGY01000009">
    <property type="protein sequence ID" value="TVU35191.1"/>
    <property type="molecule type" value="Genomic_DNA"/>
</dbReference>
<dbReference type="Proteomes" id="UP000324897">
    <property type="component" value="Unassembled WGS sequence"/>
</dbReference>
<accession>A0A5J9VI37</accession>
<dbReference type="PANTHER" id="PTHR12083">
    <property type="entry name" value="BIFUNCTIONAL POLYNUCLEOTIDE PHOSPHATASE/KINASE"/>
    <property type="match status" value="1"/>
</dbReference>
<dbReference type="Pfam" id="PF00645">
    <property type="entry name" value="zf-PARP"/>
    <property type="match status" value="3"/>
</dbReference>
<dbReference type="PANTHER" id="PTHR12083:SF9">
    <property type="entry name" value="BIFUNCTIONAL POLYNUCLEOTIDE PHOSPHATASE_KINASE"/>
    <property type="match status" value="1"/>
</dbReference>
<dbReference type="GO" id="GO:0046404">
    <property type="term" value="F:ATP-dependent polydeoxyribonucleotide 5'-hydroxyl-kinase activity"/>
    <property type="evidence" value="ECO:0007669"/>
    <property type="project" value="TreeGrafter"/>
</dbReference>
<keyword evidence="2" id="KW-0479">Metal-binding</keyword>